<dbReference type="Proteomes" id="UP001347796">
    <property type="component" value="Unassembled WGS sequence"/>
</dbReference>
<feature type="compositionally biased region" description="Low complexity" evidence="1">
    <location>
        <begin position="843"/>
        <end position="914"/>
    </location>
</feature>
<feature type="compositionally biased region" description="Low complexity" evidence="1">
    <location>
        <begin position="942"/>
        <end position="970"/>
    </location>
</feature>
<protein>
    <submittedName>
        <fullName evidence="2">Uncharacterized protein</fullName>
    </submittedName>
</protein>
<evidence type="ECO:0000313" key="2">
    <source>
        <dbReference type="EMBL" id="KAK6194964.1"/>
    </source>
</evidence>
<feature type="region of interest" description="Disordered" evidence="1">
    <location>
        <begin position="942"/>
        <end position="979"/>
    </location>
</feature>
<evidence type="ECO:0000313" key="3">
    <source>
        <dbReference type="Proteomes" id="UP001347796"/>
    </source>
</evidence>
<feature type="region of interest" description="Disordered" evidence="1">
    <location>
        <begin position="22"/>
        <end position="114"/>
    </location>
</feature>
<dbReference type="EMBL" id="JAZGQO010000001">
    <property type="protein sequence ID" value="KAK6194964.1"/>
    <property type="molecule type" value="Genomic_DNA"/>
</dbReference>
<dbReference type="AlphaFoldDB" id="A0AAN8KAN5"/>
<keyword evidence="3" id="KW-1185">Reference proteome</keyword>
<reference evidence="2 3" key="1">
    <citation type="submission" date="2024-01" db="EMBL/GenBank/DDBJ databases">
        <title>The genome of the rayed Mediterranean limpet Patella caerulea (Linnaeus, 1758).</title>
        <authorList>
            <person name="Anh-Thu Weber A."/>
            <person name="Halstead-Nussloch G."/>
        </authorList>
    </citation>
    <scope>NUCLEOTIDE SEQUENCE [LARGE SCALE GENOMIC DNA]</scope>
    <source>
        <strain evidence="2">AATW-2023a</strain>
        <tissue evidence="2">Whole specimen</tissue>
    </source>
</reference>
<organism evidence="2 3">
    <name type="scientific">Patella caerulea</name>
    <name type="common">Rayed Mediterranean limpet</name>
    <dbReference type="NCBI Taxonomy" id="87958"/>
    <lineage>
        <taxon>Eukaryota</taxon>
        <taxon>Metazoa</taxon>
        <taxon>Spiralia</taxon>
        <taxon>Lophotrochozoa</taxon>
        <taxon>Mollusca</taxon>
        <taxon>Gastropoda</taxon>
        <taxon>Patellogastropoda</taxon>
        <taxon>Patelloidea</taxon>
        <taxon>Patellidae</taxon>
        <taxon>Patella</taxon>
    </lineage>
</organism>
<sequence length="1132" mass="126865">MDSNYYDDSSFEMQVATELVQQAKGRGRGRGVVQNMRGSQGMRGRIGGNRGGARGNRGGSRGGMGGNQGGNPVLGARGGGTNSGNFVQRGRGRGGNQRGGMLQSGGFNKAKDQGGLQDTGNIKTNLALFCKFIKYNTTETNDIALIANALYNGKLGMKDSYICEDLGMVKNKLLFTGALFIGDFFICRSTDNNKKRLKSTCYTKAVGILTTFTVDQIMRLKDIGKEALRTELTKASQEGRAPVTEIDPNIGESIKRIEELQELLKKQLSFTLNIISRVEQAVVGVKNTANYIEGEGKNAADRNVYEGSLYINGIHFGIARNINKKLTKSSCYEMAFNRLMSLSADVLVKGLTTEEVSGVVTEDVGLLTGLQEEHLSLPSLQCIISTMALPENQPFSINFDIVTMDELKLNPALLYRRCLDQNNIICELYLGRLLLSSGQGETKVAAKRLAYENAEELFNTTKAEKILAEHKVLKQEDQNASDVLQYVVVTNNNRSQSNIQKLKVHIWPTFGEDCKDITVDDIIIQEHTKWIDDRYNQAFGILLYSCSQNGLIMEWDFEKISNSVFECLITIQGKNLATARTAANSKASAKHLAAAHVLYQLYETKPVIVADTHDPSPRTVTLAELQKKADELRMSGVAVPEIEEREMSSSKTEKEGEEINTENNLKGKVDKYIVHALQKTVEEFFVEDTLKDLFIGPDVNNLYVSVCGTFGTKYLHVRRSATPEGGNCYYKSYHPKKILELLRKNNGQMGKYHTLKSSEVPKSSDLALELASSQRTYNAAVQQQQQTEKNKQMALMHIQKGASKAASTNKRKFPPQVPNQFENNTFGPSFAKKVKSQGFQGPNQGYQKQNQGFQHQNQGFQKQNQGFQQHNQGFQKQNKGFQQQNQGFQKQNKGFQKTQGFQQQTQGYKKQAQGLQQRNQGFQKKSQGFQMQNPGFQMQNQGFKGQNQGFQGQNQDFQGQNQGFQMQNQGPKKQKRGGFNQYSNQQFQQSYDQGYDDGHFSMDYGAIQEEYYEIPSTISQMNQGFTNPQHGVMKNKRIGNANRGPKRMLPLRPSEEFERAYEDFNMDQGAGYGFSQGEYQDTSMAMMEGDYTNYDSNEPAVGWDNGYSDQGFMQDSGYQQFRVPDTEYYNMV</sequence>
<feature type="compositionally biased region" description="Gly residues" evidence="1">
    <location>
        <begin position="44"/>
        <end position="69"/>
    </location>
</feature>
<comment type="caution">
    <text evidence="2">The sequence shown here is derived from an EMBL/GenBank/DDBJ whole genome shotgun (WGS) entry which is preliminary data.</text>
</comment>
<feature type="region of interest" description="Disordered" evidence="1">
    <location>
        <begin position="837"/>
        <end position="921"/>
    </location>
</feature>
<accession>A0AAN8KAN5</accession>
<evidence type="ECO:0000256" key="1">
    <source>
        <dbReference type="SAM" id="MobiDB-lite"/>
    </source>
</evidence>
<name>A0AAN8KAN5_PATCE</name>
<gene>
    <name evidence="2" type="ORF">SNE40_000488</name>
</gene>
<proteinExistence type="predicted"/>